<dbReference type="PANTHER" id="PTHR30349:SF91">
    <property type="entry name" value="INTA PROTEIN"/>
    <property type="match status" value="1"/>
</dbReference>
<dbReference type="Pfam" id="PF14659">
    <property type="entry name" value="Phage_int_SAM_3"/>
    <property type="match status" value="1"/>
</dbReference>
<dbReference type="Gene3D" id="1.10.443.10">
    <property type="entry name" value="Intergrase catalytic core"/>
    <property type="match status" value="1"/>
</dbReference>
<name>A0A9D1P6V3_9FIRM</name>
<dbReference type="AlphaFoldDB" id="A0A9D1P6V3"/>
<dbReference type="PROSITE" id="PS51898">
    <property type="entry name" value="TYR_RECOMBINASE"/>
    <property type="match status" value="1"/>
</dbReference>
<evidence type="ECO:0000259" key="8">
    <source>
        <dbReference type="PROSITE" id="PS51900"/>
    </source>
</evidence>
<dbReference type="PROSITE" id="PS51900">
    <property type="entry name" value="CB"/>
    <property type="match status" value="1"/>
</dbReference>
<dbReference type="PANTHER" id="PTHR30349">
    <property type="entry name" value="PHAGE INTEGRASE-RELATED"/>
    <property type="match status" value="1"/>
</dbReference>
<organism evidence="9 10">
    <name type="scientific">Candidatus Ornithocaccomicrobium faecavium</name>
    <dbReference type="NCBI Taxonomy" id="2840890"/>
    <lineage>
        <taxon>Bacteria</taxon>
        <taxon>Bacillati</taxon>
        <taxon>Bacillota</taxon>
        <taxon>Clostridia</taxon>
        <taxon>Candidatus Ornithocaccomicrobium</taxon>
    </lineage>
</organism>
<feature type="domain" description="Core-binding (CB)" evidence="8">
    <location>
        <begin position="1"/>
        <end position="80"/>
    </location>
</feature>
<dbReference type="InterPro" id="IPR010998">
    <property type="entry name" value="Integrase_recombinase_N"/>
</dbReference>
<dbReference type="Gene3D" id="1.10.150.130">
    <property type="match status" value="1"/>
</dbReference>
<evidence type="ECO:0000256" key="5">
    <source>
        <dbReference type="ARBA" id="ARBA00023172"/>
    </source>
</evidence>
<dbReference type="CDD" id="cd01189">
    <property type="entry name" value="INT_ICEBs1_C_like"/>
    <property type="match status" value="1"/>
</dbReference>
<reference evidence="9" key="2">
    <citation type="journal article" date="2021" name="PeerJ">
        <title>Extensive microbial diversity within the chicken gut microbiome revealed by metagenomics and culture.</title>
        <authorList>
            <person name="Gilroy R."/>
            <person name="Ravi A."/>
            <person name="Getino M."/>
            <person name="Pursley I."/>
            <person name="Horton D.L."/>
            <person name="Alikhan N.F."/>
            <person name="Baker D."/>
            <person name="Gharbi K."/>
            <person name="Hall N."/>
            <person name="Watson M."/>
            <person name="Adriaenssens E.M."/>
            <person name="Foster-Nyarko E."/>
            <person name="Jarju S."/>
            <person name="Secka A."/>
            <person name="Antonio M."/>
            <person name="Oren A."/>
            <person name="Chaudhuri R.R."/>
            <person name="La Ragione R."/>
            <person name="Hildebrand F."/>
            <person name="Pallen M.J."/>
        </authorList>
    </citation>
    <scope>NUCLEOTIDE SEQUENCE</scope>
    <source>
        <strain evidence="9">CHK183-6373</strain>
    </source>
</reference>
<keyword evidence="4 6" id="KW-0238">DNA-binding</keyword>
<evidence type="ECO:0000256" key="6">
    <source>
        <dbReference type="PROSITE-ProRule" id="PRU01248"/>
    </source>
</evidence>
<feature type="domain" description="Tyr recombinase" evidence="7">
    <location>
        <begin position="101"/>
        <end position="289"/>
    </location>
</feature>
<dbReference type="GO" id="GO:0003677">
    <property type="term" value="F:DNA binding"/>
    <property type="evidence" value="ECO:0007669"/>
    <property type="project" value="UniProtKB-UniRule"/>
</dbReference>
<dbReference type="InterPro" id="IPR011010">
    <property type="entry name" value="DNA_brk_join_enz"/>
</dbReference>
<dbReference type="GO" id="GO:0015074">
    <property type="term" value="P:DNA integration"/>
    <property type="evidence" value="ECO:0007669"/>
    <property type="project" value="UniProtKB-KW"/>
</dbReference>
<dbReference type="Proteomes" id="UP000886884">
    <property type="component" value="Unassembled WGS sequence"/>
</dbReference>
<protein>
    <submittedName>
        <fullName evidence="9">Site-specific integrase</fullName>
    </submittedName>
</protein>
<dbReference type="InterPro" id="IPR050090">
    <property type="entry name" value="Tyrosine_recombinase_XerCD"/>
</dbReference>
<evidence type="ECO:0000259" key="7">
    <source>
        <dbReference type="PROSITE" id="PS51898"/>
    </source>
</evidence>
<dbReference type="EMBL" id="DVOT01000028">
    <property type="protein sequence ID" value="HIV26633.1"/>
    <property type="molecule type" value="Genomic_DNA"/>
</dbReference>
<reference evidence="9" key="1">
    <citation type="submission" date="2020-10" db="EMBL/GenBank/DDBJ databases">
        <authorList>
            <person name="Gilroy R."/>
        </authorList>
    </citation>
    <scope>NUCLEOTIDE SEQUENCE</scope>
    <source>
        <strain evidence="9">CHK183-6373</strain>
    </source>
</reference>
<dbReference type="GO" id="GO:0006310">
    <property type="term" value="P:DNA recombination"/>
    <property type="evidence" value="ECO:0007669"/>
    <property type="project" value="UniProtKB-KW"/>
</dbReference>
<comment type="function">
    <text evidence="1">Site-specific tyrosine recombinase, which acts by catalyzing the cutting and rejoining of the recombining DNA molecules.</text>
</comment>
<dbReference type="Pfam" id="PF00589">
    <property type="entry name" value="Phage_integrase"/>
    <property type="match status" value="1"/>
</dbReference>
<keyword evidence="5" id="KW-0233">DNA recombination</keyword>
<dbReference type="InterPro" id="IPR004107">
    <property type="entry name" value="Integrase_SAM-like_N"/>
</dbReference>
<evidence type="ECO:0000256" key="3">
    <source>
        <dbReference type="ARBA" id="ARBA00022908"/>
    </source>
</evidence>
<comment type="similarity">
    <text evidence="2">Belongs to the 'phage' integrase family.</text>
</comment>
<dbReference type="SUPFAM" id="SSF56349">
    <property type="entry name" value="DNA breaking-rejoining enzymes"/>
    <property type="match status" value="1"/>
</dbReference>
<evidence type="ECO:0000313" key="9">
    <source>
        <dbReference type="EMBL" id="HIV26633.1"/>
    </source>
</evidence>
<dbReference type="InterPro" id="IPR044068">
    <property type="entry name" value="CB"/>
</dbReference>
<evidence type="ECO:0000256" key="4">
    <source>
        <dbReference type="ARBA" id="ARBA00023125"/>
    </source>
</evidence>
<dbReference type="InterPro" id="IPR013762">
    <property type="entry name" value="Integrase-like_cat_sf"/>
</dbReference>
<dbReference type="InterPro" id="IPR002104">
    <property type="entry name" value="Integrase_catalytic"/>
</dbReference>
<keyword evidence="3" id="KW-0229">DNA integration</keyword>
<gene>
    <name evidence="9" type="ORF">IAA64_01575</name>
</gene>
<sequence>MIMKEWSARWLCGLRLKPRTIESYQALIRHYILPTLGAVELAELSTEAIQAALAVPLSAGHGRTAEQLYILLAQLCRAAARAGHMERSPMDAILRPYHVPTPTAWWSPEDAARFLRLRQLALDPHIVVWVIALCCGLRRGELCGLQWQDIDLQQCTIRVTRQRITLADGRTVAAPPKSRSSARTLAIPADLANWLTAHRPATGGYVAISATTGHPITPGGLDSAWRRAVRASGMPPITLHGCRHTCGAAAVRAGVAMRVLQDIMGHSSDAVTSQIYAHVDSTAQRAALDSITGLMI</sequence>
<comment type="caution">
    <text evidence="9">The sequence shown here is derived from an EMBL/GenBank/DDBJ whole genome shotgun (WGS) entry which is preliminary data.</text>
</comment>
<accession>A0A9D1P6V3</accession>
<evidence type="ECO:0000256" key="2">
    <source>
        <dbReference type="ARBA" id="ARBA00008857"/>
    </source>
</evidence>
<evidence type="ECO:0000313" key="10">
    <source>
        <dbReference type="Proteomes" id="UP000886884"/>
    </source>
</evidence>
<proteinExistence type="inferred from homology"/>
<evidence type="ECO:0000256" key="1">
    <source>
        <dbReference type="ARBA" id="ARBA00003283"/>
    </source>
</evidence>